<gene>
    <name evidence="1" type="ORF">CYFUS_005707</name>
</gene>
<protein>
    <recommendedName>
        <fullName evidence="3">Cyclase</fullName>
    </recommendedName>
</protein>
<dbReference type="Proteomes" id="UP000217257">
    <property type="component" value="Chromosome"/>
</dbReference>
<evidence type="ECO:0008006" key="3">
    <source>
        <dbReference type="Google" id="ProtNLM"/>
    </source>
</evidence>
<dbReference type="AlphaFoldDB" id="A0A250J8K9"/>
<name>A0A250J8K9_9BACT</name>
<reference evidence="1 2" key="1">
    <citation type="submission" date="2017-06" db="EMBL/GenBank/DDBJ databases">
        <title>Sequencing and comparative analysis of myxobacterial genomes.</title>
        <authorList>
            <person name="Rupp O."/>
            <person name="Goesmann A."/>
            <person name="Sogaard-Andersen L."/>
        </authorList>
    </citation>
    <scope>NUCLEOTIDE SEQUENCE [LARGE SCALE GENOMIC DNA]</scope>
    <source>
        <strain evidence="1 2">DSM 52655</strain>
    </source>
</reference>
<organism evidence="1 2">
    <name type="scientific">Cystobacter fuscus</name>
    <dbReference type="NCBI Taxonomy" id="43"/>
    <lineage>
        <taxon>Bacteria</taxon>
        <taxon>Pseudomonadati</taxon>
        <taxon>Myxococcota</taxon>
        <taxon>Myxococcia</taxon>
        <taxon>Myxococcales</taxon>
        <taxon>Cystobacterineae</taxon>
        <taxon>Archangiaceae</taxon>
        <taxon>Cystobacter</taxon>
    </lineage>
</organism>
<proteinExistence type="predicted"/>
<dbReference type="PANTHER" id="PTHR34861:SF10">
    <property type="entry name" value="CYCLASE"/>
    <property type="match status" value="1"/>
</dbReference>
<dbReference type="GO" id="GO:0019441">
    <property type="term" value="P:L-tryptophan catabolic process to kynurenine"/>
    <property type="evidence" value="ECO:0007669"/>
    <property type="project" value="InterPro"/>
</dbReference>
<dbReference type="Gene3D" id="3.50.30.50">
    <property type="entry name" value="Putative cyclase"/>
    <property type="match status" value="1"/>
</dbReference>
<dbReference type="InterPro" id="IPR007325">
    <property type="entry name" value="KFase/CYL"/>
</dbReference>
<evidence type="ECO:0000313" key="2">
    <source>
        <dbReference type="Proteomes" id="UP000217257"/>
    </source>
</evidence>
<accession>A0A250J8K9</accession>
<dbReference type="GO" id="GO:0004061">
    <property type="term" value="F:arylformamidase activity"/>
    <property type="evidence" value="ECO:0007669"/>
    <property type="project" value="InterPro"/>
</dbReference>
<dbReference type="SUPFAM" id="SSF102198">
    <property type="entry name" value="Putative cyclase"/>
    <property type="match status" value="1"/>
</dbReference>
<evidence type="ECO:0000313" key="1">
    <source>
        <dbReference type="EMBL" id="ATB40259.1"/>
    </source>
</evidence>
<dbReference type="InterPro" id="IPR037175">
    <property type="entry name" value="KFase_sf"/>
</dbReference>
<dbReference type="Pfam" id="PF04199">
    <property type="entry name" value="Cyclase"/>
    <property type="match status" value="1"/>
</dbReference>
<dbReference type="EMBL" id="CP022098">
    <property type="protein sequence ID" value="ATB40259.1"/>
    <property type="molecule type" value="Genomic_DNA"/>
</dbReference>
<dbReference type="PANTHER" id="PTHR34861">
    <property type="match status" value="1"/>
</dbReference>
<sequence>MGGEIATGAFSVGDRPSWRYEGAMNLLKTVVITGALLWTLPSAAQNSAVATPFATAKDIDTWMEKNRNWRRWGPEDQLGAVNLISAAKRKDAARLVREGVSVSLAHPLETQKAEDVPYPLGHDMLFTGESPDSTYSADSLSIGFHGFSHTHLDALCHIFHQGKMFNGYDQNLVTAKGCATLAVSALKDGILTRGVLIDLPAFQGVPYLEPGTAIHAKDLEAWEKKTKVRVTSGDAVIIRTGRWARRAAVGPWDVSKQAAGLHASTADWFKKRGVAVVATDVGLDVIPSGVEGSFLPVHVMLINALGIHVIDNADPEALSKAAAERKRHDFLLGIAPLNVEGGTGSPVNPIAVF</sequence>
<dbReference type="KEGG" id="cfus:CYFUS_005707"/>